<evidence type="ECO:0000313" key="2">
    <source>
        <dbReference type="EMBL" id="KAK7511344.1"/>
    </source>
</evidence>
<feature type="region of interest" description="Disordered" evidence="1">
    <location>
        <begin position="318"/>
        <end position="353"/>
    </location>
</feature>
<organism evidence="2 3">
    <name type="scientific">Phyllosticta citriasiana</name>
    <dbReference type="NCBI Taxonomy" id="595635"/>
    <lineage>
        <taxon>Eukaryota</taxon>
        <taxon>Fungi</taxon>
        <taxon>Dikarya</taxon>
        <taxon>Ascomycota</taxon>
        <taxon>Pezizomycotina</taxon>
        <taxon>Dothideomycetes</taxon>
        <taxon>Dothideomycetes incertae sedis</taxon>
        <taxon>Botryosphaeriales</taxon>
        <taxon>Phyllostictaceae</taxon>
        <taxon>Phyllosticta</taxon>
    </lineage>
</organism>
<evidence type="ECO:0000256" key="1">
    <source>
        <dbReference type="SAM" id="MobiDB-lite"/>
    </source>
</evidence>
<feature type="region of interest" description="Disordered" evidence="1">
    <location>
        <begin position="111"/>
        <end position="132"/>
    </location>
</feature>
<reference evidence="2 3" key="1">
    <citation type="submission" date="2024-04" db="EMBL/GenBank/DDBJ databases">
        <title>Phyllosticta paracitricarpa is synonymous to the EU quarantine fungus P. citricarpa based on phylogenomic analyses.</title>
        <authorList>
            <consortium name="Lawrence Berkeley National Laboratory"/>
            <person name="Van Ingen-Buijs V.A."/>
            <person name="Van Westerhoven A.C."/>
            <person name="Haridas S."/>
            <person name="Skiadas P."/>
            <person name="Martin F."/>
            <person name="Groenewald J.Z."/>
            <person name="Crous P.W."/>
            <person name="Seidl M.F."/>
        </authorList>
    </citation>
    <scope>NUCLEOTIDE SEQUENCE [LARGE SCALE GENOMIC DNA]</scope>
    <source>
        <strain evidence="2 3">CBS 123371</strain>
    </source>
</reference>
<keyword evidence="3" id="KW-1185">Reference proteome</keyword>
<gene>
    <name evidence="2" type="ORF">IWZ03DRAFT_426268</name>
</gene>
<evidence type="ECO:0000313" key="3">
    <source>
        <dbReference type="Proteomes" id="UP001363622"/>
    </source>
</evidence>
<dbReference type="Proteomes" id="UP001363622">
    <property type="component" value="Unassembled WGS sequence"/>
</dbReference>
<comment type="caution">
    <text evidence="2">The sequence shown here is derived from an EMBL/GenBank/DDBJ whole genome shotgun (WGS) entry which is preliminary data.</text>
</comment>
<name>A0ABR1KAW0_9PEZI</name>
<feature type="compositionally biased region" description="Basic residues" evidence="1">
    <location>
        <begin position="117"/>
        <end position="126"/>
    </location>
</feature>
<accession>A0ABR1KAW0</accession>
<sequence>MAYHFDLEYDSPGPGFGARHVAPGRFRNAPRNDFLSPNVRHEYHVAAGGGIRRSRSTGTKPVPNIQIFNHLEQDAHPRFDAMANARASPPRTPRGRVMEDEWAEHAHRSPSRGRMFHDHHHHHHDHFRFGESPDNRATQVALQDQRIRDLEAKLRHENEEELLRMKYDNEILREKREREEAEELYKRRIELQMLKDKVKREEEESRIRHEEERLKDKYERQRSEADRKRQEHERELKQIKEDAIRKEKERIEKEEAAQKAAAEEWERRKEAAKKKDDEKKAKALLEWQLEEKKKQEAAAEKAKKDAEEKKRLIEEHEAQVARQAKEEAEKKQRIIDQWHKDKKDEAEKAKAAEEALKAKMAKEAAEAAERAKKEEEEYERKRLAKIEKEKKEKKEAEEKFEKEMHERLHKLGYSEDQIQHMMKGEKAKDTHLTIAPGHRSGIPTYIKIHKSHLEVATLTYFGLPWEWDRSDSDYIIILKEMDHRETEVLFEHTKSLRRRTTLTIEERPRASGKPELMWVRRRGRSKSAVRNIHIKDTWF</sequence>
<dbReference type="EMBL" id="JBBPHU010000012">
    <property type="protein sequence ID" value="KAK7511344.1"/>
    <property type="molecule type" value="Genomic_DNA"/>
</dbReference>
<feature type="region of interest" description="Disordered" evidence="1">
    <location>
        <begin position="214"/>
        <end position="279"/>
    </location>
</feature>
<protein>
    <submittedName>
        <fullName evidence="2">Uncharacterized protein</fullName>
    </submittedName>
</protein>
<proteinExistence type="predicted"/>